<feature type="chain" id="PRO_5047209735" evidence="2">
    <location>
        <begin position="22"/>
        <end position="1136"/>
    </location>
</feature>
<dbReference type="PANTHER" id="PTHR10098">
    <property type="entry name" value="RAPSYN-RELATED"/>
    <property type="match status" value="1"/>
</dbReference>
<feature type="repeat" description="TPR" evidence="1">
    <location>
        <begin position="540"/>
        <end position="573"/>
    </location>
</feature>
<feature type="repeat" description="TPR" evidence="1">
    <location>
        <begin position="124"/>
        <end position="157"/>
    </location>
</feature>
<keyword evidence="1" id="KW-0802">TPR repeat</keyword>
<dbReference type="PANTHER" id="PTHR10098:SF108">
    <property type="entry name" value="TETRATRICOPEPTIDE REPEAT PROTEIN 28"/>
    <property type="match status" value="1"/>
</dbReference>
<feature type="repeat" description="TPR" evidence="1">
    <location>
        <begin position="220"/>
        <end position="253"/>
    </location>
</feature>
<feature type="repeat" description="TPR" evidence="1">
    <location>
        <begin position="300"/>
        <end position="333"/>
    </location>
</feature>
<organism evidence="4 5">
    <name type="scientific">Calothrix parietina FACHB-288</name>
    <dbReference type="NCBI Taxonomy" id="2692896"/>
    <lineage>
        <taxon>Bacteria</taxon>
        <taxon>Bacillati</taxon>
        <taxon>Cyanobacteriota</taxon>
        <taxon>Cyanophyceae</taxon>
        <taxon>Nostocales</taxon>
        <taxon>Calotrichaceae</taxon>
        <taxon>Calothrix</taxon>
    </lineage>
</organism>
<evidence type="ECO:0000256" key="1">
    <source>
        <dbReference type="PROSITE-ProRule" id="PRU00339"/>
    </source>
</evidence>
<dbReference type="InterPro" id="IPR011990">
    <property type="entry name" value="TPR-like_helical_dom_sf"/>
</dbReference>
<comment type="caution">
    <text evidence="4">The sequence shown here is derived from an EMBL/GenBank/DDBJ whole genome shotgun (WGS) entry which is preliminary data.</text>
</comment>
<reference evidence="4 5" key="1">
    <citation type="journal article" date="2020" name="ISME J.">
        <title>Comparative genomics reveals insights into cyanobacterial evolution and habitat adaptation.</title>
        <authorList>
            <person name="Chen M.Y."/>
            <person name="Teng W.K."/>
            <person name="Zhao L."/>
            <person name="Hu C.X."/>
            <person name="Zhou Y.K."/>
            <person name="Han B.P."/>
            <person name="Song L.R."/>
            <person name="Shu W.S."/>
        </authorList>
    </citation>
    <scope>NUCLEOTIDE SEQUENCE [LARGE SCALE GENOMIC DNA]</scope>
    <source>
        <strain evidence="4 5">FACHB-288</strain>
    </source>
</reference>
<evidence type="ECO:0000313" key="5">
    <source>
        <dbReference type="Proteomes" id="UP000658514"/>
    </source>
</evidence>
<dbReference type="EMBL" id="JACJQH010000079">
    <property type="protein sequence ID" value="MBD2200183.1"/>
    <property type="molecule type" value="Genomic_DNA"/>
</dbReference>
<dbReference type="PROSITE" id="PS50293">
    <property type="entry name" value="TPR_REGION"/>
    <property type="match status" value="1"/>
</dbReference>
<dbReference type="InterPro" id="IPR019734">
    <property type="entry name" value="TPR_rpt"/>
</dbReference>
<feature type="repeat" description="TPR" evidence="1">
    <location>
        <begin position="340"/>
        <end position="373"/>
    </location>
</feature>
<evidence type="ECO:0000259" key="3">
    <source>
        <dbReference type="Pfam" id="PF12770"/>
    </source>
</evidence>
<keyword evidence="2" id="KW-0732">Signal</keyword>
<keyword evidence="5" id="KW-1185">Reference proteome</keyword>
<proteinExistence type="predicted"/>
<dbReference type="SUPFAM" id="SSF48452">
    <property type="entry name" value="TPR-like"/>
    <property type="match status" value="4"/>
</dbReference>
<dbReference type="InterPro" id="IPR024983">
    <property type="entry name" value="CHAT_dom"/>
</dbReference>
<feature type="signal peptide" evidence="2">
    <location>
        <begin position="1"/>
        <end position="21"/>
    </location>
</feature>
<feature type="repeat" description="TPR" evidence="1">
    <location>
        <begin position="260"/>
        <end position="293"/>
    </location>
</feature>
<dbReference type="Pfam" id="PF12770">
    <property type="entry name" value="CHAT"/>
    <property type="match status" value="1"/>
</dbReference>
<dbReference type="Proteomes" id="UP000658514">
    <property type="component" value="Unassembled WGS sequence"/>
</dbReference>
<feature type="repeat" description="TPR" evidence="1">
    <location>
        <begin position="380"/>
        <end position="413"/>
    </location>
</feature>
<gene>
    <name evidence="4" type="ORF">H6G24_32750</name>
</gene>
<dbReference type="SMART" id="SM00028">
    <property type="entry name" value="TPR"/>
    <property type="match status" value="14"/>
</dbReference>
<evidence type="ECO:0000313" key="4">
    <source>
        <dbReference type="EMBL" id="MBD2200183.1"/>
    </source>
</evidence>
<feature type="domain" description="CHAT" evidence="3">
    <location>
        <begin position="843"/>
        <end position="1134"/>
    </location>
</feature>
<sequence length="1136" mass="126279">MGVKKVFLGVLVTLLGASAIALPSAKPVSLYVSQAMHNSSKAEADRLFKLGEQQMKDNQPKAALESFQKALPIYQQVKERLAEGHTHRSIGNAYLSLKDYPQAIAHQQQALSIAREIKNPDLEARALLNLGRANAGQGNTAKAIDYYQQSLAIARANQNRELELKALSNLAQNNPRKVEADRLLQQGFEQSQISQFEAALQSWQQALIIYREIKDPLWEGVVLSNLSDVYRNLAKYSEAVEYGQKALKIAQEMKDTQLESDALGYLGLAYHDLGNYPKAIEYHQQVLKIAQEMKDPEQEVAALVSLGLAYLDKGDFGKAIDYQQQSLKIAREIKNRRQESAALCNLGIAYLSMGDYRKTIEYQQQSLNIAREIEDRKGEGQSLGYIGAAYMRLGNYPKAIEYQQQSLEIAREIKNRKEEGTSLGNLGLVYLDVGDYPEAIKYQQQSLEIAQKIKNPKGESAALSNLGLAYMRLGDDSKAMENFQQVLKITQEIEDRLGEGTALINIGSTYGNLGDDSKAMENFQQALKIAQEIKDRQGEGLALGSIGLTYYDKGDYPKAIEYQQQSLKIAREIKNLEGEGYALKNLGLVYYKQGNLPLAESTLFESMKVQESLRGGLQDKNKITISDTQGGVYQILQQVLIAQNKTDAALEVSERGRARAFADLISSRLLINNKNKNQLPKPLTISEVKQIANIQNYTLVEYSIISDEFKIQGKPEPKESYLYIWVIKPTGEIAFKQVDLKPLWQKQNTSLQDLVNHNLKDLGVAIDSLRSANNQQNFAIGDLVRLNTEDRSSDPPWKVVAVNPQNGTVKIWNPTWKKTETPIERTFAQVTKVSYSHTAYTKLQELHKILIDPIADLLPKDPNARVIFIPQGSLFFVPFPALQDAKRNYLIQKHTIQTAPSIQVLDLTHQQLSHQQRQKFSPEPTDALIVGNPTMPKVSLKPGEPATRLNSLPNAEKEVKEIAQIFKTNPIIGDHATKSAILPLLPKARIIHFATHGLLDDFTAGSIPGAIALAPEVFNNKGKTEETNGLLTASEIFDLKLNAELVVLSACDTGRGKLSGDGVIGLSRSLISAGVPSVIVSLWSIPDAPTASLMTEFYQNLHQGKAFALRQAMLKTMEQHPHPQNWAAFTLIGESN</sequence>
<feature type="repeat" description="TPR" evidence="1">
    <location>
        <begin position="420"/>
        <end position="453"/>
    </location>
</feature>
<dbReference type="PROSITE" id="PS50005">
    <property type="entry name" value="TPR"/>
    <property type="match status" value="10"/>
</dbReference>
<protein>
    <submittedName>
        <fullName evidence="4">Tetratricopeptide repeat protein</fullName>
    </submittedName>
</protein>
<feature type="repeat" description="TPR" evidence="1">
    <location>
        <begin position="460"/>
        <end position="493"/>
    </location>
</feature>
<dbReference type="RefSeq" id="WP_190550747.1">
    <property type="nucleotide sequence ID" value="NZ_CAWPNO010000116.1"/>
</dbReference>
<dbReference type="Pfam" id="PF00515">
    <property type="entry name" value="TPR_1"/>
    <property type="match status" value="1"/>
</dbReference>
<dbReference type="Gene3D" id="1.25.40.10">
    <property type="entry name" value="Tetratricopeptide repeat domain"/>
    <property type="match status" value="4"/>
</dbReference>
<dbReference type="Pfam" id="PF13424">
    <property type="entry name" value="TPR_12"/>
    <property type="match status" value="6"/>
</dbReference>
<name>A0ABR8ALL7_9CYAN</name>
<feature type="repeat" description="TPR" evidence="1">
    <location>
        <begin position="500"/>
        <end position="533"/>
    </location>
</feature>
<accession>A0ABR8ALL7</accession>
<evidence type="ECO:0000256" key="2">
    <source>
        <dbReference type="SAM" id="SignalP"/>
    </source>
</evidence>